<gene>
    <name evidence="5" type="ORF">ENL71_08395</name>
</gene>
<keyword evidence="2" id="KW-0238">DNA-binding</keyword>
<evidence type="ECO:0000259" key="4">
    <source>
        <dbReference type="PROSITE" id="PS50949"/>
    </source>
</evidence>
<keyword evidence="1" id="KW-0805">Transcription regulation</keyword>
<dbReference type="AlphaFoldDB" id="A0A7C5V5U8"/>
<name>A0A7C5V5U8_9FIRM</name>
<dbReference type="EMBL" id="DRUZ01000098">
    <property type="protein sequence ID" value="HHS02488.1"/>
    <property type="molecule type" value="Genomic_DNA"/>
</dbReference>
<dbReference type="SMART" id="SM00895">
    <property type="entry name" value="FCD"/>
    <property type="match status" value="1"/>
</dbReference>
<evidence type="ECO:0000256" key="2">
    <source>
        <dbReference type="ARBA" id="ARBA00023125"/>
    </source>
</evidence>
<dbReference type="SUPFAM" id="SSF46785">
    <property type="entry name" value="Winged helix' DNA-binding domain"/>
    <property type="match status" value="1"/>
</dbReference>
<dbReference type="InterPro" id="IPR036390">
    <property type="entry name" value="WH_DNA-bd_sf"/>
</dbReference>
<reference evidence="5" key="1">
    <citation type="journal article" date="2020" name="mSystems">
        <title>Genome- and Community-Level Interaction Insights into Carbon Utilization and Element Cycling Functions of Hydrothermarchaeota in Hydrothermal Sediment.</title>
        <authorList>
            <person name="Zhou Z."/>
            <person name="Liu Y."/>
            <person name="Xu W."/>
            <person name="Pan J."/>
            <person name="Luo Z.H."/>
            <person name="Li M."/>
        </authorList>
    </citation>
    <scope>NUCLEOTIDE SEQUENCE [LARGE SCALE GENOMIC DNA]</scope>
    <source>
        <strain evidence="5">SpSt-102</strain>
    </source>
</reference>
<dbReference type="CDD" id="cd07377">
    <property type="entry name" value="WHTH_GntR"/>
    <property type="match status" value="1"/>
</dbReference>
<sequence>MNEKNESHYFLIENYKPLREIVFEKLRDMIVNGDLRPGERLMEIKLAEMLGVSRTPIREAIRKLELEGLVVMLPRKGAYVADISKKEIMDVLEIRAALDKLAAGLAAQRMTKSEKEQLKKVFASFEKNFKSGNIEGMINDDIRLHDLIYLGAKNEKLQHIINNLREQITRFRIIYLKEIYRKSENLLKEHKEIVEAIISGDVEKAQKIAEEHIKNQEIELVNSLKF</sequence>
<dbReference type="InterPro" id="IPR000485">
    <property type="entry name" value="AsnC-type_HTH_dom"/>
</dbReference>
<evidence type="ECO:0000313" key="5">
    <source>
        <dbReference type="EMBL" id="HHS02488.1"/>
    </source>
</evidence>
<comment type="caution">
    <text evidence="5">The sequence shown here is derived from an EMBL/GenBank/DDBJ whole genome shotgun (WGS) entry which is preliminary data.</text>
</comment>
<dbReference type="PANTHER" id="PTHR43537:SF24">
    <property type="entry name" value="GLUCONATE OPERON TRANSCRIPTIONAL REPRESSOR"/>
    <property type="match status" value="1"/>
</dbReference>
<organism evidence="5">
    <name type="scientific">Caldicellulosiruptor owensensis</name>
    <dbReference type="NCBI Taxonomy" id="55205"/>
    <lineage>
        <taxon>Bacteria</taxon>
        <taxon>Bacillati</taxon>
        <taxon>Bacillota</taxon>
        <taxon>Bacillota incertae sedis</taxon>
        <taxon>Caldicellulosiruptorales</taxon>
        <taxon>Caldicellulosiruptoraceae</taxon>
        <taxon>Caldicellulosiruptor</taxon>
    </lineage>
</organism>
<dbReference type="PANTHER" id="PTHR43537">
    <property type="entry name" value="TRANSCRIPTIONAL REGULATOR, GNTR FAMILY"/>
    <property type="match status" value="1"/>
</dbReference>
<dbReference type="PRINTS" id="PR00033">
    <property type="entry name" value="HTHASNC"/>
</dbReference>
<evidence type="ECO:0000256" key="3">
    <source>
        <dbReference type="ARBA" id="ARBA00023163"/>
    </source>
</evidence>
<dbReference type="InterPro" id="IPR011711">
    <property type="entry name" value="GntR_C"/>
</dbReference>
<dbReference type="InterPro" id="IPR000524">
    <property type="entry name" value="Tscrpt_reg_HTH_GntR"/>
</dbReference>
<dbReference type="PRINTS" id="PR00035">
    <property type="entry name" value="HTHGNTR"/>
</dbReference>
<keyword evidence="3" id="KW-0804">Transcription</keyword>
<dbReference type="Pfam" id="PF07729">
    <property type="entry name" value="FCD"/>
    <property type="match status" value="1"/>
</dbReference>
<dbReference type="Pfam" id="PF00392">
    <property type="entry name" value="GntR"/>
    <property type="match status" value="1"/>
</dbReference>
<protein>
    <submittedName>
        <fullName evidence="5">GntR family transcriptional regulator</fullName>
    </submittedName>
</protein>
<dbReference type="Gene3D" id="1.10.10.10">
    <property type="entry name" value="Winged helix-like DNA-binding domain superfamily/Winged helix DNA-binding domain"/>
    <property type="match status" value="1"/>
</dbReference>
<dbReference type="Gene3D" id="1.20.120.530">
    <property type="entry name" value="GntR ligand-binding domain-like"/>
    <property type="match status" value="1"/>
</dbReference>
<dbReference type="SUPFAM" id="SSF48008">
    <property type="entry name" value="GntR ligand-binding domain-like"/>
    <property type="match status" value="1"/>
</dbReference>
<evidence type="ECO:0000256" key="1">
    <source>
        <dbReference type="ARBA" id="ARBA00023015"/>
    </source>
</evidence>
<dbReference type="InterPro" id="IPR036388">
    <property type="entry name" value="WH-like_DNA-bd_sf"/>
</dbReference>
<proteinExistence type="predicted"/>
<dbReference type="PROSITE" id="PS50949">
    <property type="entry name" value="HTH_GNTR"/>
    <property type="match status" value="1"/>
</dbReference>
<dbReference type="SMART" id="SM00345">
    <property type="entry name" value="HTH_GNTR"/>
    <property type="match status" value="1"/>
</dbReference>
<dbReference type="GO" id="GO:0043565">
    <property type="term" value="F:sequence-specific DNA binding"/>
    <property type="evidence" value="ECO:0007669"/>
    <property type="project" value="InterPro"/>
</dbReference>
<dbReference type="GO" id="GO:0003700">
    <property type="term" value="F:DNA-binding transcription factor activity"/>
    <property type="evidence" value="ECO:0007669"/>
    <property type="project" value="InterPro"/>
</dbReference>
<dbReference type="InterPro" id="IPR008920">
    <property type="entry name" value="TF_FadR/GntR_C"/>
</dbReference>
<accession>A0A7C5V5U8</accession>
<feature type="domain" description="HTH gntR-type" evidence="4">
    <location>
        <begin position="16"/>
        <end position="83"/>
    </location>
</feature>